<dbReference type="InterPro" id="IPR042103">
    <property type="entry name" value="SerRS_1_N_sf"/>
</dbReference>
<comment type="pathway">
    <text evidence="2 12">Aminoacyl-tRNA biosynthesis; selenocysteinyl-tRNA(Sec) biosynthesis; L-seryl-tRNA(Sec) from L-serine and tRNA(Sec): step 1/1.</text>
</comment>
<dbReference type="PIRSF" id="PIRSF001529">
    <property type="entry name" value="Ser-tRNA-synth_IIa"/>
    <property type="match status" value="1"/>
</dbReference>
<feature type="binding site" evidence="12">
    <location>
        <begin position="228"/>
        <end position="230"/>
    </location>
    <ligand>
        <name>L-serine</name>
        <dbReference type="ChEBI" id="CHEBI:33384"/>
    </ligand>
</feature>
<dbReference type="EMBL" id="JBHTCM010000004">
    <property type="protein sequence ID" value="MFC7331950.1"/>
    <property type="molecule type" value="Genomic_DNA"/>
</dbReference>
<dbReference type="InterPro" id="IPR010978">
    <property type="entry name" value="tRNA-bd_arm"/>
</dbReference>
<evidence type="ECO:0000256" key="9">
    <source>
        <dbReference type="ARBA" id="ARBA00023146"/>
    </source>
</evidence>
<dbReference type="InterPro" id="IPR002317">
    <property type="entry name" value="Ser-tRNA-ligase_type_1"/>
</dbReference>
<dbReference type="InterPro" id="IPR045864">
    <property type="entry name" value="aa-tRNA-synth_II/BPL/LPL"/>
</dbReference>
<dbReference type="Pfam" id="PF02403">
    <property type="entry name" value="Seryl_tRNA_N"/>
    <property type="match status" value="1"/>
</dbReference>
<feature type="coiled-coil region" evidence="13">
    <location>
        <begin position="68"/>
        <end position="95"/>
    </location>
</feature>
<keyword evidence="4 12" id="KW-0963">Cytoplasm</keyword>
<evidence type="ECO:0000256" key="6">
    <source>
        <dbReference type="ARBA" id="ARBA00022741"/>
    </source>
</evidence>
<proteinExistence type="inferred from homology"/>
<keyword evidence="8 12" id="KW-0648">Protein biosynthesis</keyword>
<dbReference type="InterPro" id="IPR002314">
    <property type="entry name" value="aa-tRNA-synt_IIb"/>
</dbReference>
<dbReference type="EC" id="6.1.1.11" evidence="12"/>
<gene>
    <name evidence="12 15" type="primary">serS</name>
    <name evidence="15" type="ORF">ACFQPS_02130</name>
</gene>
<dbReference type="SUPFAM" id="SSF55681">
    <property type="entry name" value="Class II aaRS and biotin synthetases"/>
    <property type="match status" value="1"/>
</dbReference>
<reference evidence="16" key="1">
    <citation type="journal article" date="2019" name="Int. J. Syst. Evol. Microbiol.">
        <title>The Global Catalogue of Microorganisms (GCM) 10K type strain sequencing project: providing services to taxonomists for standard genome sequencing and annotation.</title>
        <authorList>
            <consortium name="The Broad Institute Genomics Platform"/>
            <consortium name="The Broad Institute Genome Sequencing Center for Infectious Disease"/>
            <person name="Wu L."/>
            <person name="Ma J."/>
        </authorList>
    </citation>
    <scope>NUCLEOTIDE SEQUENCE [LARGE SCALE GENOMIC DNA]</scope>
    <source>
        <strain evidence="16">CGMCC 1.16275</strain>
    </source>
</reference>
<feature type="binding site" evidence="12">
    <location>
        <position position="282"/>
    </location>
    <ligand>
        <name>L-serine</name>
        <dbReference type="ChEBI" id="CHEBI:33384"/>
    </ligand>
</feature>
<evidence type="ECO:0000259" key="14">
    <source>
        <dbReference type="PROSITE" id="PS50862"/>
    </source>
</evidence>
<comment type="catalytic activity">
    <reaction evidence="10 12">
        <text>tRNA(Sec) + L-serine + ATP = L-seryl-tRNA(Sec) + AMP + diphosphate + H(+)</text>
        <dbReference type="Rhea" id="RHEA:42580"/>
        <dbReference type="Rhea" id="RHEA-COMP:9742"/>
        <dbReference type="Rhea" id="RHEA-COMP:10128"/>
        <dbReference type="ChEBI" id="CHEBI:15378"/>
        <dbReference type="ChEBI" id="CHEBI:30616"/>
        <dbReference type="ChEBI" id="CHEBI:33019"/>
        <dbReference type="ChEBI" id="CHEBI:33384"/>
        <dbReference type="ChEBI" id="CHEBI:78442"/>
        <dbReference type="ChEBI" id="CHEBI:78533"/>
        <dbReference type="ChEBI" id="CHEBI:456215"/>
        <dbReference type="EC" id="6.1.1.11"/>
    </reaction>
</comment>
<dbReference type="PANTHER" id="PTHR43697:SF1">
    <property type="entry name" value="SERINE--TRNA LIGASE"/>
    <property type="match status" value="1"/>
</dbReference>
<dbReference type="HAMAP" id="MF_00176">
    <property type="entry name" value="Ser_tRNA_synth_type1"/>
    <property type="match status" value="1"/>
</dbReference>
<dbReference type="CDD" id="cd00770">
    <property type="entry name" value="SerRS_core"/>
    <property type="match status" value="1"/>
</dbReference>
<keyword evidence="16" id="KW-1185">Reference proteome</keyword>
<comment type="function">
    <text evidence="12">Catalyzes the attachment of serine to tRNA(Ser). Is also able to aminoacylate tRNA(Sec) with serine, to form the misacylated tRNA L-seryl-tRNA(Sec), which will be further converted into selenocysteinyl-tRNA(Sec).</text>
</comment>
<dbReference type="SUPFAM" id="SSF46589">
    <property type="entry name" value="tRNA-binding arm"/>
    <property type="match status" value="1"/>
</dbReference>
<evidence type="ECO:0000256" key="2">
    <source>
        <dbReference type="ARBA" id="ARBA00005045"/>
    </source>
</evidence>
<accession>A0ABW2KSG2</accession>
<evidence type="ECO:0000256" key="7">
    <source>
        <dbReference type="ARBA" id="ARBA00022840"/>
    </source>
</evidence>
<dbReference type="Proteomes" id="UP001596456">
    <property type="component" value="Unassembled WGS sequence"/>
</dbReference>
<comment type="subunit">
    <text evidence="12">Homodimer. The tRNA molecule binds across the dimer.</text>
</comment>
<evidence type="ECO:0000256" key="12">
    <source>
        <dbReference type="HAMAP-Rule" id="MF_00176"/>
    </source>
</evidence>
<evidence type="ECO:0000256" key="3">
    <source>
        <dbReference type="ARBA" id="ARBA00010728"/>
    </source>
</evidence>
<dbReference type="InterPro" id="IPR006195">
    <property type="entry name" value="aa-tRNA-synth_II"/>
</dbReference>
<dbReference type="RefSeq" id="WP_377356049.1">
    <property type="nucleotide sequence ID" value="NZ_JBHTCM010000004.1"/>
</dbReference>
<comment type="domain">
    <text evidence="12">Consists of two distinct domains, a catalytic core and a N-terminal extension that is involved in tRNA binding.</text>
</comment>
<dbReference type="InterPro" id="IPR015866">
    <property type="entry name" value="Ser-tRNA-synth_1_N"/>
</dbReference>
<keyword evidence="7 12" id="KW-0067">ATP-binding</keyword>
<protein>
    <recommendedName>
        <fullName evidence="12">Serine--tRNA ligase</fullName>
        <ecNumber evidence="12">6.1.1.11</ecNumber>
    </recommendedName>
    <alternativeName>
        <fullName evidence="12">Seryl-tRNA synthetase</fullName>
        <shortName evidence="12">SerRS</shortName>
    </alternativeName>
    <alternativeName>
        <fullName evidence="12">Seryl-tRNA(Ser/Sec) synthetase</fullName>
    </alternativeName>
</protein>
<keyword evidence="13" id="KW-0175">Coiled coil</keyword>
<comment type="caution">
    <text evidence="15">The sequence shown here is derived from an EMBL/GenBank/DDBJ whole genome shotgun (WGS) entry which is preliminary data.</text>
</comment>
<sequence length="424" mass="46724">MHDLRAIRDNPEAFDTGLARRGLPPASAAILDLDQRRRAAQTSFQECQARRNEASRLIGAYKKDGKDAQPLLDEVAALKERIPALEEEDKRLGAELDALLAALPNLPAADVPEGKDEHDNVEIRRVGTPQDIPGAKQHFELGEALGLMDFEGAARMSGARFTVLKGQLARLERALGDFMLDLHTREFGYTEVSPPLLVRDEAVFGTGQLPKFADDLFRTTTGHWLIPTAEVTLTNLANDSIIDAEALPWRLTARTPCFRSEAGSAGKDTRGMIRQHQFMKVELVSITLPEQSEAEHERMTKAAETVLERLGLPFRTVVLCTGDMGFSARKTYDIEVWLPGQGAYREISSCSNCGDFQARRMKARSRPKGEKGTQVVHTLNGSGVAVGRALIAVMENYQQRDGSILVPEALRPYMGGQERITAHG</sequence>
<feature type="binding site" evidence="12">
    <location>
        <position position="382"/>
    </location>
    <ligand>
        <name>L-serine</name>
        <dbReference type="ChEBI" id="CHEBI:33384"/>
    </ligand>
</feature>
<organism evidence="15 16">
    <name type="scientific">Rhodocista pekingensis</name>
    <dbReference type="NCBI Taxonomy" id="201185"/>
    <lineage>
        <taxon>Bacteria</taxon>
        <taxon>Pseudomonadati</taxon>
        <taxon>Pseudomonadota</taxon>
        <taxon>Alphaproteobacteria</taxon>
        <taxon>Rhodospirillales</taxon>
        <taxon>Azospirillaceae</taxon>
        <taxon>Rhodocista</taxon>
    </lineage>
</organism>
<dbReference type="PANTHER" id="PTHR43697">
    <property type="entry name" value="SERYL-TRNA SYNTHETASE"/>
    <property type="match status" value="1"/>
</dbReference>
<evidence type="ECO:0000256" key="8">
    <source>
        <dbReference type="ARBA" id="ARBA00022917"/>
    </source>
</evidence>
<comment type="subcellular location">
    <subcellularLocation>
        <location evidence="1 12">Cytoplasm</location>
    </subcellularLocation>
</comment>
<feature type="binding site" evidence="12">
    <location>
        <begin position="259"/>
        <end position="261"/>
    </location>
    <ligand>
        <name>ATP</name>
        <dbReference type="ChEBI" id="CHEBI:30616"/>
    </ligand>
</feature>
<dbReference type="Gene3D" id="1.10.287.40">
    <property type="entry name" value="Serine-tRNA synthetase, tRNA binding domain"/>
    <property type="match status" value="1"/>
</dbReference>
<feature type="binding site" evidence="12">
    <location>
        <begin position="346"/>
        <end position="349"/>
    </location>
    <ligand>
        <name>ATP</name>
        <dbReference type="ChEBI" id="CHEBI:30616"/>
    </ligand>
</feature>
<keyword evidence="5 12" id="KW-0436">Ligase</keyword>
<dbReference type="GO" id="GO:0004828">
    <property type="term" value="F:serine-tRNA ligase activity"/>
    <property type="evidence" value="ECO:0007669"/>
    <property type="project" value="UniProtKB-EC"/>
</dbReference>
<comment type="catalytic activity">
    <reaction evidence="11 12">
        <text>tRNA(Ser) + L-serine + ATP = L-seryl-tRNA(Ser) + AMP + diphosphate + H(+)</text>
        <dbReference type="Rhea" id="RHEA:12292"/>
        <dbReference type="Rhea" id="RHEA-COMP:9669"/>
        <dbReference type="Rhea" id="RHEA-COMP:9703"/>
        <dbReference type="ChEBI" id="CHEBI:15378"/>
        <dbReference type="ChEBI" id="CHEBI:30616"/>
        <dbReference type="ChEBI" id="CHEBI:33019"/>
        <dbReference type="ChEBI" id="CHEBI:33384"/>
        <dbReference type="ChEBI" id="CHEBI:78442"/>
        <dbReference type="ChEBI" id="CHEBI:78533"/>
        <dbReference type="ChEBI" id="CHEBI:456215"/>
        <dbReference type="EC" id="6.1.1.11"/>
    </reaction>
</comment>
<keyword evidence="6 12" id="KW-0547">Nucleotide-binding</keyword>
<evidence type="ECO:0000256" key="13">
    <source>
        <dbReference type="SAM" id="Coils"/>
    </source>
</evidence>
<dbReference type="PROSITE" id="PS50862">
    <property type="entry name" value="AA_TRNA_LIGASE_II"/>
    <property type="match status" value="1"/>
</dbReference>
<evidence type="ECO:0000313" key="16">
    <source>
        <dbReference type="Proteomes" id="UP001596456"/>
    </source>
</evidence>
<evidence type="ECO:0000256" key="1">
    <source>
        <dbReference type="ARBA" id="ARBA00004496"/>
    </source>
</evidence>
<dbReference type="InterPro" id="IPR033729">
    <property type="entry name" value="SerRS_core"/>
</dbReference>
<evidence type="ECO:0000256" key="11">
    <source>
        <dbReference type="ARBA" id="ARBA00048823"/>
    </source>
</evidence>
<dbReference type="PRINTS" id="PR00981">
    <property type="entry name" value="TRNASYNTHSER"/>
</dbReference>
<dbReference type="NCBIfam" id="TIGR00414">
    <property type="entry name" value="serS"/>
    <property type="match status" value="1"/>
</dbReference>
<evidence type="ECO:0000313" key="15">
    <source>
        <dbReference type="EMBL" id="MFC7331950.1"/>
    </source>
</evidence>
<feature type="domain" description="Aminoacyl-transfer RNA synthetases class-II family profile" evidence="14">
    <location>
        <begin position="170"/>
        <end position="407"/>
    </location>
</feature>
<dbReference type="Gene3D" id="3.30.930.10">
    <property type="entry name" value="Bira Bifunctional Protein, Domain 2"/>
    <property type="match status" value="1"/>
</dbReference>
<name>A0ABW2KSG2_9PROT</name>
<comment type="caution">
    <text evidence="12">Lacks conserved residue(s) required for the propagation of feature annotation.</text>
</comment>
<keyword evidence="9 12" id="KW-0030">Aminoacyl-tRNA synthetase</keyword>
<evidence type="ECO:0000256" key="5">
    <source>
        <dbReference type="ARBA" id="ARBA00022598"/>
    </source>
</evidence>
<evidence type="ECO:0000256" key="4">
    <source>
        <dbReference type="ARBA" id="ARBA00022490"/>
    </source>
</evidence>
<comment type="similarity">
    <text evidence="3 12">Belongs to the class-II aminoacyl-tRNA synthetase family. Type-1 seryl-tRNA synthetase subfamily.</text>
</comment>
<dbReference type="Pfam" id="PF00587">
    <property type="entry name" value="tRNA-synt_2b"/>
    <property type="match status" value="1"/>
</dbReference>
<evidence type="ECO:0000256" key="10">
    <source>
        <dbReference type="ARBA" id="ARBA00047929"/>
    </source>
</evidence>